<comment type="caution">
    <text evidence="5">The sequence shown here is derived from an EMBL/GenBank/DDBJ whole genome shotgun (WGS) entry which is preliminary data.</text>
</comment>
<dbReference type="Proteomes" id="UP000645462">
    <property type="component" value="Unassembled WGS sequence"/>
</dbReference>
<organism evidence="5 6">
    <name type="scientific">Marivita lacus</name>
    <dbReference type="NCBI Taxonomy" id="1323742"/>
    <lineage>
        <taxon>Bacteria</taxon>
        <taxon>Pseudomonadati</taxon>
        <taxon>Pseudomonadota</taxon>
        <taxon>Alphaproteobacteria</taxon>
        <taxon>Rhodobacterales</taxon>
        <taxon>Roseobacteraceae</taxon>
        <taxon>Marivita</taxon>
    </lineage>
</organism>
<evidence type="ECO:0000259" key="4">
    <source>
        <dbReference type="Pfam" id="PF01478"/>
    </source>
</evidence>
<dbReference type="Pfam" id="PF01478">
    <property type="entry name" value="Peptidase_A24"/>
    <property type="match status" value="1"/>
</dbReference>
<feature type="transmembrane region" description="Helical" evidence="3">
    <location>
        <begin position="98"/>
        <end position="120"/>
    </location>
</feature>
<evidence type="ECO:0000256" key="1">
    <source>
        <dbReference type="ARBA" id="ARBA00005801"/>
    </source>
</evidence>
<sequence>MPNDFLVFALLWFIGCQLLAATSDAMRMRIPNLLILFLLAGYAVTVMLVRPEWASVASNVATGFAVLMGGMLLFARGWMGGGDVKLLAVSGLWLGPVATPALLLLTAIAGGVLTLVILACRTLGAHRLGGTRITGLHDPNGRVPYGIAIATAAIAVAFLRPDVLVSG</sequence>
<feature type="transmembrane region" description="Helical" evidence="3">
    <location>
        <begin position="141"/>
        <end position="159"/>
    </location>
</feature>
<evidence type="ECO:0000256" key="3">
    <source>
        <dbReference type="SAM" id="Phobius"/>
    </source>
</evidence>
<dbReference type="Gene3D" id="1.20.120.1220">
    <property type="match status" value="1"/>
</dbReference>
<feature type="transmembrane region" description="Helical" evidence="3">
    <location>
        <begin position="30"/>
        <end position="49"/>
    </location>
</feature>
<accession>A0ABQ1KC95</accession>
<keyword evidence="3" id="KW-1133">Transmembrane helix</keyword>
<dbReference type="InterPro" id="IPR014032">
    <property type="entry name" value="Peptidase_A24A_bac"/>
</dbReference>
<keyword evidence="3" id="KW-0812">Transmembrane</keyword>
<feature type="transmembrane region" description="Helical" evidence="3">
    <location>
        <begin position="56"/>
        <end position="78"/>
    </location>
</feature>
<reference evidence="6" key="1">
    <citation type="journal article" date="2019" name="Int. J. Syst. Evol. Microbiol.">
        <title>The Global Catalogue of Microorganisms (GCM) 10K type strain sequencing project: providing services to taxonomists for standard genome sequencing and annotation.</title>
        <authorList>
            <consortium name="The Broad Institute Genomics Platform"/>
            <consortium name="The Broad Institute Genome Sequencing Center for Infectious Disease"/>
            <person name="Wu L."/>
            <person name="Ma J."/>
        </authorList>
    </citation>
    <scope>NUCLEOTIDE SEQUENCE [LARGE SCALE GENOMIC DNA]</scope>
    <source>
        <strain evidence="6">CGMCC 1.12478</strain>
    </source>
</reference>
<dbReference type="PANTHER" id="PTHR30487:SF0">
    <property type="entry name" value="PREPILIN LEADER PEPTIDASE_N-METHYLTRANSFERASE-RELATED"/>
    <property type="match status" value="1"/>
</dbReference>
<protein>
    <submittedName>
        <fullName evidence="5">Pilus assembly protein CpaA</fullName>
    </submittedName>
</protein>
<evidence type="ECO:0000313" key="6">
    <source>
        <dbReference type="Proteomes" id="UP000645462"/>
    </source>
</evidence>
<feature type="domain" description="Prepilin type IV endopeptidase peptidase" evidence="4">
    <location>
        <begin position="13"/>
        <end position="115"/>
    </location>
</feature>
<evidence type="ECO:0000313" key="5">
    <source>
        <dbReference type="EMBL" id="GGB94953.1"/>
    </source>
</evidence>
<keyword evidence="3" id="KW-0472">Membrane</keyword>
<dbReference type="InterPro" id="IPR050882">
    <property type="entry name" value="Prepilin_peptidase/N-MTase"/>
</dbReference>
<dbReference type="RefSeq" id="WP_188480842.1">
    <property type="nucleotide sequence ID" value="NZ_BMFC01000002.1"/>
</dbReference>
<evidence type="ECO:0000256" key="2">
    <source>
        <dbReference type="RuleBase" id="RU003793"/>
    </source>
</evidence>
<comment type="similarity">
    <text evidence="1 2">Belongs to the peptidase A24 family.</text>
</comment>
<dbReference type="PRINTS" id="PR00864">
    <property type="entry name" value="PREPILNPTASE"/>
</dbReference>
<dbReference type="InterPro" id="IPR000045">
    <property type="entry name" value="Prepilin_IV_endopep_pep"/>
</dbReference>
<proteinExistence type="inferred from homology"/>
<gene>
    <name evidence="5" type="primary">cpaA</name>
    <name evidence="5" type="ORF">GCM10011363_09500</name>
</gene>
<dbReference type="EMBL" id="BMFC01000002">
    <property type="protein sequence ID" value="GGB94953.1"/>
    <property type="molecule type" value="Genomic_DNA"/>
</dbReference>
<keyword evidence="6" id="KW-1185">Reference proteome</keyword>
<name>A0ABQ1KC95_9RHOB</name>
<dbReference type="PANTHER" id="PTHR30487">
    <property type="entry name" value="TYPE 4 PREPILIN-LIKE PROTEINS LEADER PEPTIDE-PROCESSING ENZYME"/>
    <property type="match status" value="1"/>
</dbReference>